<dbReference type="InterPro" id="IPR004919">
    <property type="entry name" value="GmrSD_N"/>
</dbReference>
<evidence type="ECO:0000313" key="3">
    <source>
        <dbReference type="EMBL" id="CAB4735479.1"/>
    </source>
</evidence>
<feature type="domain" description="GmrSD restriction endonucleases C-terminal" evidence="2">
    <location>
        <begin position="451"/>
        <end position="586"/>
    </location>
</feature>
<sequence>MPSHTKEAGLQYDPLKVSALFATDQHYMIPKYQRNYSWTDEEVSELMTDLTEAWKKFPDEAYLLGQIIVCPATEPLQHIGNITQWDLIDGQQRCTTLYIFVLMAAHYLSDNAPENSSRATKRAISDRTSLLSIVDSLDDTIEYPRIKVAANGQSVILKLLSKETPEAAQGPTQQNILHAVEEINRTLDGLKVPDDGSLYDEIKSLYDYVLSHVYVVRLSLQNNAHALRVFQKVNNRGLELDDADLIKNFLFQKVTDAEYPRMSEMWEQATNQLFTARLKRVKSMEFLMKALIGIETGNSIPTGNLYTEWETLLDTKDKVKALAERLPESARFLQRISYGKLPNSSVETDIATGIYMQKFIQPLEILLAGCHLDERSYKNLLQMVEDRTMMSYWANEPSQTLERVIHPWANRVKNLDSNPTPEAVLNTGIGIFTDFSFAELAQRAFLGIQKLNYETSAHSVRMRYILARVNRRIQSQMHVAGYDLAVLMQTTSGENRGYDLDHIFPKSLRHEGQWVQDEEQNVLLGNASRYLKKIHSIGNITLLHPRDNREQSDALPWDDTKLANFAASELLINRLLAPSSLWTNQQDSVYQRSVDLQSQYSQEATSWGEEKIDVRAKFYWDILIGEIKENLNIRNN</sequence>
<dbReference type="PANTHER" id="PTHR35149">
    <property type="entry name" value="SLL5132 PROTEIN"/>
    <property type="match status" value="1"/>
</dbReference>
<dbReference type="PANTHER" id="PTHR35149:SF1">
    <property type="entry name" value="DUF5655 DOMAIN-CONTAINING PROTEIN"/>
    <property type="match status" value="1"/>
</dbReference>
<dbReference type="InterPro" id="IPR011089">
    <property type="entry name" value="GmrSD_C"/>
</dbReference>
<reference evidence="3" key="1">
    <citation type="submission" date="2020-05" db="EMBL/GenBank/DDBJ databases">
        <authorList>
            <person name="Chiriac C."/>
            <person name="Salcher M."/>
            <person name="Ghai R."/>
            <person name="Kavagutti S V."/>
        </authorList>
    </citation>
    <scope>NUCLEOTIDE SEQUENCE</scope>
</reference>
<evidence type="ECO:0000259" key="1">
    <source>
        <dbReference type="Pfam" id="PF03235"/>
    </source>
</evidence>
<dbReference type="Pfam" id="PF07510">
    <property type="entry name" value="GmrSD_C"/>
    <property type="match status" value="1"/>
</dbReference>
<organism evidence="3">
    <name type="scientific">freshwater metagenome</name>
    <dbReference type="NCBI Taxonomy" id="449393"/>
    <lineage>
        <taxon>unclassified sequences</taxon>
        <taxon>metagenomes</taxon>
        <taxon>ecological metagenomes</taxon>
    </lineage>
</organism>
<evidence type="ECO:0000259" key="2">
    <source>
        <dbReference type="Pfam" id="PF07510"/>
    </source>
</evidence>
<feature type="domain" description="GmrSD restriction endonucleases N-terminal" evidence="1">
    <location>
        <begin position="21"/>
        <end position="251"/>
    </location>
</feature>
<protein>
    <submittedName>
        <fullName evidence="3">Unannotated protein</fullName>
    </submittedName>
</protein>
<accession>A0A6J6SMQ4</accession>
<gene>
    <name evidence="3" type="ORF">UFOPK2802_00179</name>
</gene>
<name>A0A6J6SMQ4_9ZZZZ</name>
<dbReference type="AlphaFoldDB" id="A0A6J6SMQ4"/>
<dbReference type="EMBL" id="CAEZYX010000009">
    <property type="protein sequence ID" value="CAB4735479.1"/>
    <property type="molecule type" value="Genomic_DNA"/>
</dbReference>
<dbReference type="Pfam" id="PF03235">
    <property type="entry name" value="GmrSD_N"/>
    <property type="match status" value="1"/>
</dbReference>
<proteinExistence type="predicted"/>